<dbReference type="NCBIfam" id="TIGR00747">
    <property type="entry name" value="fabH"/>
    <property type="match status" value="1"/>
</dbReference>
<dbReference type="PANTHER" id="PTHR34069:SF2">
    <property type="entry name" value="BETA-KETOACYL-[ACYL-CARRIER-PROTEIN] SYNTHASE III"/>
    <property type="match status" value="1"/>
</dbReference>
<keyword evidence="2 9" id="KW-0963">Cytoplasm</keyword>
<comment type="subcellular location">
    <subcellularLocation>
        <location evidence="9">Cytoplasm</location>
    </subcellularLocation>
</comment>
<comment type="function">
    <text evidence="9">Catalyzes the condensation reaction of fatty acid synthesis by the addition to an acyl acceptor of two carbons from malonyl-ACP. Catalyzes the first condensation reaction which initiates fatty acid synthesis and may therefore play a role in governing the total rate of fatty acid production. Possesses both acetoacetyl-ACP synthase and acetyl transacylase activities. Its substrate specificity determines the biosynthesis of branched-chain and/or straight-chain of fatty acids.</text>
</comment>
<dbReference type="Proteomes" id="UP001250181">
    <property type="component" value="Unassembled WGS sequence"/>
</dbReference>
<dbReference type="PANTHER" id="PTHR34069">
    <property type="entry name" value="3-OXOACYL-[ACYL-CARRIER-PROTEIN] SYNTHASE 3"/>
    <property type="match status" value="1"/>
</dbReference>
<feature type="active site" evidence="9">
    <location>
        <position position="289"/>
    </location>
</feature>
<organism evidence="12 13">
    <name type="scientific">Streptomyces tamarix</name>
    <dbReference type="NCBI Taxonomy" id="3078565"/>
    <lineage>
        <taxon>Bacteria</taxon>
        <taxon>Bacillati</taxon>
        <taxon>Actinomycetota</taxon>
        <taxon>Actinomycetes</taxon>
        <taxon>Kitasatosporales</taxon>
        <taxon>Streptomycetaceae</taxon>
        <taxon>Streptomyces</taxon>
    </lineage>
</organism>
<name>A0ABU3QQ67_9ACTN</name>
<dbReference type="InterPro" id="IPR013747">
    <property type="entry name" value="ACP_syn_III_C"/>
</dbReference>
<keyword evidence="13" id="KW-1185">Reference proteome</keyword>
<evidence type="ECO:0000256" key="2">
    <source>
        <dbReference type="ARBA" id="ARBA00022490"/>
    </source>
</evidence>
<keyword evidence="5 9" id="KW-0276">Fatty acid metabolism</keyword>
<dbReference type="InterPro" id="IPR004655">
    <property type="entry name" value="FabH"/>
</dbReference>
<dbReference type="InterPro" id="IPR013751">
    <property type="entry name" value="ACP_syn_III_N"/>
</dbReference>
<keyword evidence="6 9" id="KW-0443">Lipid metabolism</keyword>
<evidence type="ECO:0000256" key="7">
    <source>
        <dbReference type="ARBA" id="ARBA00023160"/>
    </source>
</evidence>
<evidence type="ECO:0000313" key="12">
    <source>
        <dbReference type="EMBL" id="MDT9684899.1"/>
    </source>
</evidence>
<dbReference type="SUPFAM" id="SSF53901">
    <property type="entry name" value="Thiolase-like"/>
    <property type="match status" value="1"/>
</dbReference>
<evidence type="ECO:0000256" key="1">
    <source>
        <dbReference type="ARBA" id="ARBA00008642"/>
    </source>
</evidence>
<sequence length="333" mass="34911">MAKIKPSKGAPYARILGVGGYRPTRVVPNEVILEKIDSSDEWIRSRSGIATRHWASPEETVTAMSVEAAGKALADAGVSPEQIGGVIVSTVSHFKQTPAVATEIADRITPSKPAAFDISAGCAGFGYALTLAKGMVVEGSAEYVLVIGVERLSDLTDLEDRATAFLFGDGAGAVVVGPSEEPAIGPTVWGSEGDKSETIKQTVPWTDYRDGTVERFPAITQEGQAVFRWAVFEMAKVAQQALDAAGITAADLDVFIPHQANMRIIDSMVKTLKLPEHVTVARDVVTTGNTSAASIPLAMERLLATGQAKSGDTALVIGFGAGLVYAATVVTLP</sequence>
<comment type="caution">
    <text evidence="12">The sequence shown here is derived from an EMBL/GenBank/DDBJ whole genome shotgun (WGS) entry which is preliminary data.</text>
</comment>
<feature type="region of interest" description="ACP-binding" evidence="9">
    <location>
        <begin position="259"/>
        <end position="263"/>
    </location>
</feature>
<dbReference type="RefSeq" id="WP_315879947.1">
    <property type="nucleotide sequence ID" value="NZ_JAWCTQ010000033.1"/>
</dbReference>
<keyword evidence="4 9" id="KW-0808">Transferase</keyword>
<evidence type="ECO:0000256" key="3">
    <source>
        <dbReference type="ARBA" id="ARBA00022516"/>
    </source>
</evidence>
<reference evidence="12 13" key="1">
    <citation type="submission" date="2023-09" db="EMBL/GenBank/DDBJ databases">
        <title>Streptomyces sp. nov.: A antagonism against Alternaria gaisen Producing Streptochlin, Isolated from Tamarix root soil.</title>
        <authorList>
            <person name="Chen Y."/>
        </authorList>
    </citation>
    <scope>NUCLEOTIDE SEQUENCE [LARGE SCALE GENOMIC DNA]</scope>
    <source>
        <strain evidence="12 13">TRM76323</strain>
    </source>
</reference>
<dbReference type="EC" id="2.3.1.180" evidence="9"/>
<comment type="pathway">
    <text evidence="9">Lipid metabolism; fatty acid biosynthesis.</text>
</comment>
<feature type="active site" evidence="9">
    <location>
        <position position="122"/>
    </location>
</feature>
<keyword evidence="9" id="KW-0511">Multifunctional enzyme</keyword>
<keyword evidence="3 9" id="KW-0444">Lipid biosynthesis</keyword>
<dbReference type="Pfam" id="PF08541">
    <property type="entry name" value="ACP_syn_III_C"/>
    <property type="match status" value="1"/>
</dbReference>
<keyword evidence="7 9" id="KW-0275">Fatty acid biosynthesis</keyword>
<dbReference type="Gene3D" id="3.40.47.10">
    <property type="match status" value="2"/>
</dbReference>
<evidence type="ECO:0000256" key="8">
    <source>
        <dbReference type="ARBA" id="ARBA00023315"/>
    </source>
</evidence>
<keyword evidence="8 9" id="KW-0012">Acyltransferase</keyword>
<feature type="domain" description="Beta-ketoacyl-[acyl-carrier-protein] synthase III C-terminal" evidence="10">
    <location>
        <begin position="242"/>
        <end position="331"/>
    </location>
</feature>
<dbReference type="HAMAP" id="MF_01815">
    <property type="entry name" value="FabH"/>
    <property type="match status" value="1"/>
</dbReference>
<protein>
    <recommendedName>
        <fullName evidence="9">Beta-ketoacyl-[acyl-carrier-protein] synthase III</fullName>
        <shortName evidence="9">Beta-ketoacyl-ACP synthase III</shortName>
        <shortName evidence="9">KAS III</shortName>
        <ecNumber evidence="9">2.3.1.180</ecNumber>
    </recommendedName>
    <alternativeName>
        <fullName evidence="9">3-oxoacyl-[acyl-carrier-protein] synthase 3</fullName>
    </alternativeName>
    <alternativeName>
        <fullName evidence="9">3-oxoacyl-[acyl-carrier-protein] synthase III</fullName>
    </alternativeName>
</protein>
<evidence type="ECO:0000256" key="5">
    <source>
        <dbReference type="ARBA" id="ARBA00022832"/>
    </source>
</evidence>
<gene>
    <name evidence="9" type="primary">fabH</name>
    <name evidence="12" type="ORF">RND61_22970</name>
</gene>
<dbReference type="NCBIfam" id="NF006829">
    <property type="entry name" value="PRK09352.1"/>
    <property type="match status" value="1"/>
</dbReference>
<evidence type="ECO:0000256" key="6">
    <source>
        <dbReference type="ARBA" id="ARBA00023098"/>
    </source>
</evidence>
<comment type="similarity">
    <text evidence="1 9">Belongs to the thiolase-like superfamily. FabH family.</text>
</comment>
<proteinExistence type="inferred from homology"/>
<evidence type="ECO:0000259" key="10">
    <source>
        <dbReference type="Pfam" id="PF08541"/>
    </source>
</evidence>
<evidence type="ECO:0000259" key="11">
    <source>
        <dbReference type="Pfam" id="PF08545"/>
    </source>
</evidence>
<evidence type="ECO:0000313" key="13">
    <source>
        <dbReference type="Proteomes" id="UP001250181"/>
    </source>
</evidence>
<comment type="subunit">
    <text evidence="9">Homodimer.</text>
</comment>
<comment type="catalytic activity">
    <reaction evidence="9">
        <text>malonyl-[ACP] + acetyl-CoA + H(+) = 3-oxobutanoyl-[ACP] + CO2 + CoA</text>
        <dbReference type="Rhea" id="RHEA:12080"/>
        <dbReference type="Rhea" id="RHEA-COMP:9623"/>
        <dbReference type="Rhea" id="RHEA-COMP:9625"/>
        <dbReference type="ChEBI" id="CHEBI:15378"/>
        <dbReference type="ChEBI" id="CHEBI:16526"/>
        <dbReference type="ChEBI" id="CHEBI:57287"/>
        <dbReference type="ChEBI" id="CHEBI:57288"/>
        <dbReference type="ChEBI" id="CHEBI:78449"/>
        <dbReference type="ChEBI" id="CHEBI:78450"/>
        <dbReference type="EC" id="2.3.1.180"/>
    </reaction>
</comment>
<feature type="domain" description="Beta-ketoacyl-[acyl-carrier-protein] synthase III N-terminal" evidence="11">
    <location>
        <begin position="116"/>
        <end position="193"/>
    </location>
</feature>
<dbReference type="CDD" id="cd00830">
    <property type="entry name" value="KAS_III"/>
    <property type="match status" value="1"/>
</dbReference>
<comment type="domain">
    <text evidence="9">The last Arg residue of the ACP-binding site is essential for the weak association between ACP/AcpP and FabH.</text>
</comment>
<accession>A0ABU3QQ67</accession>
<dbReference type="Pfam" id="PF08545">
    <property type="entry name" value="ACP_syn_III"/>
    <property type="match status" value="1"/>
</dbReference>
<feature type="active site" evidence="9">
    <location>
        <position position="258"/>
    </location>
</feature>
<evidence type="ECO:0000256" key="4">
    <source>
        <dbReference type="ARBA" id="ARBA00022679"/>
    </source>
</evidence>
<dbReference type="InterPro" id="IPR016039">
    <property type="entry name" value="Thiolase-like"/>
</dbReference>
<evidence type="ECO:0000256" key="9">
    <source>
        <dbReference type="HAMAP-Rule" id="MF_01815"/>
    </source>
</evidence>
<dbReference type="EMBL" id="JAWCTQ010000033">
    <property type="protein sequence ID" value="MDT9684899.1"/>
    <property type="molecule type" value="Genomic_DNA"/>
</dbReference>